<keyword evidence="2" id="KW-0808">Transferase</keyword>
<protein>
    <submittedName>
        <fullName evidence="2">Diacylglycerol acyltransferase/mycolyltransferase Ag85A</fullName>
        <ecNumber evidence="2">2.3.1.122</ecNumber>
    </submittedName>
</protein>
<dbReference type="Pfam" id="PF00756">
    <property type="entry name" value="Esterase"/>
    <property type="match status" value="1"/>
</dbReference>
<organism evidence="2 3">
    <name type="scientific">Nocardia cerradoensis</name>
    <dbReference type="NCBI Taxonomy" id="85688"/>
    <lineage>
        <taxon>Bacteria</taxon>
        <taxon>Bacillati</taxon>
        <taxon>Actinomycetota</taxon>
        <taxon>Actinomycetes</taxon>
        <taxon>Mycobacteriales</taxon>
        <taxon>Nocardiaceae</taxon>
        <taxon>Nocardia</taxon>
    </lineage>
</organism>
<dbReference type="PANTHER" id="PTHR48098:SF1">
    <property type="entry name" value="DIACYLGLYCEROL ACYLTRANSFERASE_MYCOLYLTRANSFERASE AG85A"/>
    <property type="match status" value="1"/>
</dbReference>
<gene>
    <name evidence="2" type="primary">fbpA_8</name>
    <name evidence="2" type="ORF">B7C42_05174</name>
</gene>
<evidence type="ECO:0000313" key="3">
    <source>
        <dbReference type="Proteomes" id="UP000215506"/>
    </source>
</evidence>
<keyword evidence="1" id="KW-0472">Membrane</keyword>
<dbReference type="InterPro" id="IPR000801">
    <property type="entry name" value="Esterase-like"/>
</dbReference>
<dbReference type="InterPro" id="IPR050583">
    <property type="entry name" value="Mycobacterial_A85_antigen"/>
</dbReference>
<dbReference type="InterPro" id="IPR029058">
    <property type="entry name" value="AB_hydrolase_fold"/>
</dbReference>
<name>A0A231H1W8_9NOCA</name>
<sequence length="364" mass="37709">MRTAGAGPAEVACAGRAPVDTPAESAAGTATGWNTPRMHRLPRCFAVLFAAFASIAAIVPAVASADPGGPAIVDVHPLGGRQYSVVVYSPAMNKQITVWMSHPDFAAPALYLLNAVDGGEDGGPWTNRTDVAQFFADKPVNVIVPMGGRASYYTDWKSDDPVLGRNEWTTFLTQELPPLLNSRFQMTGRNAVAGTSMSATSALDLAIGAPGLYQAVGAYSGCPLTNGPIPQAYVYSQLGVFGANAGNMWGVPGDPAWAAHDPVVNADRLRGTALYISSGNGVPGVHDTLADPSIGGNAGALANRVAVGGVMESVVDSCTGQLTGRLAAVGIPATVVHRNGTHAWVYWQDDLHDSWSVFAPALGV</sequence>
<dbReference type="PANTHER" id="PTHR48098">
    <property type="entry name" value="ENTEROCHELIN ESTERASE-RELATED"/>
    <property type="match status" value="1"/>
</dbReference>
<dbReference type="EMBL" id="NGAF01000012">
    <property type="protein sequence ID" value="OXR42836.1"/>
    <property type="molecule type" value="Genomic_DNA"/>
</dbReference>
<dbReference type="Gene3D" id="3.40.50.1820">
    <property type="entry name" value="alpha/beta hydrolase"/>
    <property type="match status" value="1"/>
</dbReference>
<keyword evidence="2" id="KW-0012">Acyltransferase</keyword>
<dbReference type="SUPFAM" id="SSF53474">
    <property type="entry name" value="alpha/beta-Hydrolases"/>
    <property type="match status" value="1"/>
</dbReference>
<comment type="caution">
    <text evidence="2">The sequence shown here is derived from an EMBL/GenBank/DDBJ whole genome shotgun (WGS) entry which is preliminary data.</text>
</comment>
<dbReference type="AlphaFoldDB" id="A0A231H1W8"/>
<keyword evidence="1" id="KW-1133">Transmembrane helix</keyword>
<dbReference type="GO" id="GO:0050348">
    <property type="term" value="F:trehalose O-mycolyltransferase activity"/>
    <property type="evidence" value="ECO:0007669"/>
    <property type="project" value="UniProtKB-EC"/>
</dbReference>
<keyword evidence="3" id="KW-1185">Reference proteome</keyword>
<evidence type="ECO:0000256" key="1">
    <source>
        <dbReference type="SAM" id="Phobius"/>
    </source>
</evidence>
<dbReference type="EC" id="2.3.1.122" evidence="2"/>
<dbReference type="Proteomes" id="UP000215506">
    <property type="component" value="Unassembled WGS sequence"/>
</dbReference>
<accession>A0A231H1W8</accession>
<feature type="transmembrane region" description="Helical" evidence="1">
    <location>
        <begin position="44"/>
        <end position="63"/>
    </location>
</feature>
<proteinExistence type="predicted"/>
<evidence type="ECO:0000313" key="2">
    <source>
        <dbReference type="EMBL" id="OXR42836.1"/>
    </source>
</evidence>
<keyword evidence="1" id="KW-0812">Transmembrane</keyword>
<reference evidence="2 3" key="1">
    <citation type="submission" date="2017-07" db="EMBL/GenBank/DDBJ databases">
        <title>First draft Genome Sequence of Nocardia cerradoensis isolated from human infection.</title>
        <authorList>
            <person name="Carrasco G."/>
        </authorList>
    </citation>
    <scope>NUCLEOTIDE SEQUENCE [LARGE SCALE GENOMIC DNA]</scope>
    <source>
        <strain evidence="2 3">CNM20130759</strain>
    </source>
</reference>